<dbReference type="InterPro" id="IPR000719">
    <property type="entry name" value="Prot_kinase_dom"/>
</dbReference>
<dbReference type="SMART" id="SM00220">
    <property type="entry name" value="S_TKc"/>
    <property type="match status" value="1"/>
</dbReference>
<dbReference type="PROSITE" id="PS00107">
    <property type="entry name" value="PROTEIN_KINASE_ATP"/>
    <property type="match status" value="1"/>
</dbReference>
<evidence type="ECO:0000256" key="3">
    <source>
        <dbReference type="ARBA" id="ARBA00022679"/>
    </source>
</evidence>
<dbReference type="PROSITE" id="PS50011">
    <property type="entry name" value="PROTEIN_KINASE_DOM"/>
    <property type="match status" value="1"/>
</dbReference>
<dbReference type="Gene3D" id="1.25.40.10">
    <property type="entry name" value="Tetratricopeptide repeat domain"/>
    <property type="match status" value="1"/>
</dbReference>
<dbReference type="Gene3D" id="3.30.200.20">
    <property type="entry name" value="Phosphorylase Kinase, domain 1"/>
    <property type="match status" value="1"/>
</dbReference>
<evidence type="ECO:0000256" key="6">
    <source>
        <dbReference type="ARBA" id="ARBA00022840"/>
    </source>
</evidence>
<dbReference type="PANTHER" id="PTHR43289:SF6">
    <property type="entry name" value="SERINE_THREONINE-PROTEIN KINASE NEKL-3"/>
    <property type="match status" value="1"/>
</dbReference>
<evidence type="ECO:0000256" key="7">
    <source>
        <dbReference type="PROSITE-ProRule" id="PRU10141"/>
    </source>
</evidence>
<dbReference type="CDD" id="cd14014">
    <property type="entry name" value="STKc_PknB_like"/>
    <property type="match status" value="1"/>
</dbReference>
<keyword evidence="2" id="KW-0723">Serine/threonine-protein kinase</keyword>
<dbReference type="Proteomes" id="UP001500886">
    <property type="component" value="Unassembled WGS sequence"/>
</dbReference>
<keyword evidence="10" id="KW-1185">Reference proteome</keyword>
<feature type="domain" description="Protein kinase" evidence="8">
    <location>
        <begin position="11"/>
        <end position="280"/>
    </location>
</feature>
<dbReference type="SUPFAM" id="SSF56112">
    <property type="entry name" value="Protein kinase-like (PK-like)"/>
    <property type="match status" value="1"/>
</dbReference>
<comment type="caution">
    <text evidence="9">The sequence shown here is derived from an EMBL/GenBank/DDBJ whole genome shotgun (WGS) entry which is preliminary data.</text>
</comment>
<gene>
    <name evidence="9" type="ORF">GCM10010315_24570</name>
</gene>
<dbReference type="InterPro" id="IPR008271">
    <property type="entry name" value="Ser/Thr_kinase_AS"/>
</dbReference>
<dbReference type="InterPro" id="IPR011009">
    <property type="entry name" value="Kinase-like_dom_sf"/>
</dbReference>
<dbReference type="EC" id="2.7.11.1" evidence="1"/>
<keyword evidence="3" id="KW-0808">Transferase</keyword>
<keyword evidence="4 7" id="KW-0547">Nucleotide-binding</keyword>
<sequence length="672" mass="71383">MEAGDVLDGRYRLVGALGRGGFGEVWEAFDERMLRHVAIKVLGPDEVGEADTSRAAARFWQEAVMAGGLSNSRIVTVYDFGRTQHNGSYQDFLVMELLPGRSLSHILAEGLPSVARSLAWASQICEALHAAHGAGVIHRDIKPPNVMVDESAGNLKVLDFGIAKSTQLPLDLTLPGQILGSIGYMAPERITLGPVDARSDLYSLGCVLHELLTGRPPFSAPGADPAALLHAHVHQPPPAPSASRPGLPAEADRLVLDLLAKDPAQRPHSAAVVRERLAALEKTLSEPGWTALLITADSPEGVLRQRLQEAEAVGNAGRAGRARTLLRGVVSDCARALGPGHPCTLTARLRLAYFAGEAGYLDQARLAAERLVRRCRAELGDDHRLTLGARVEHARWTKESLRAHEALILCPPLIADCTSVLGPDALETLDAQLIQAAAISLRGDEAEARDLRAGLMGHCARALGDRHILTFEARALHALSTAEAGERERGVALITAVTRDCTNALGPDAPTTLACRLADAYCLAEGDFSRCLGRLRLLTPDFLRVMGPDAPLALVTRALEATAAAAAVDPVKGLQQLSGVAADFSALFGRDAPVGLPIQHLYAELLAATGDYAQANSLLTALVAVGTRDLGPDAFFTQEVKKALSELPAPARSPRRRGILSGLARWLMDSSG</sequence>
<accession>A0ABP6G886</accession>
<evidence type="ECO:0000256" key="4">
    <source>
        <dbReference type="ARBA" id="ARBA00022741"/>
    </source>
</evidence>
<evidence type="ECO:0000313" key="10">
    <source>
        <dbReference type="Proteomes" id="UP001500886"/>
    </source>
</evidence>
<evidence type="ECO:0000313" key="9">
    <source>
        <dbReference type="EMBL" id="GAA2715448.1"/>
    </source>
</evidence>
<keyword evidence="5" id="KW-0418">Kinase</keyword>
<dbReference type="Gene3D" id="1.10.510.10">
    <property type="entry name" value="Transferase(Phosphotransferase) domain 1"/>
    <property type="match status" value="1"/>
</dbReference>
<feature type="binding site" evidence="7">
    <location>
        <position position="40"/>
    </location>
    <ligand>
        <name>ATP</name>
        <dbReference type="ChEBI" id="CHEBI:30616"/>
    </ligand>
</feature>
<proteinExistence type="predicted"/>
<evidence type="ECO:0000256" key="2">
    <source>
        <dbReference type="ARBA" id="ARBA00022527"/>
    </source>
</evidence>
<dbReference type="PANTHER" id="PTHR43289">
    <property type="entry name" value="MITOGEN-ACTIVATED PROTEIN KINASE KINASE KINASE 20-RELATED"/>
    <property type="match status" value="1"/>
</dbReference>
<protein>
    <recommendedName>
        <fullName evidence="1">non-specific serine/threonine protein kinase</fullName>
        <ecNumber evidence="1">2.7.11.1</ecNumber>
    </recommendedName>
</protein>
<name>A0ABP6G886_9ACTN</name>
<dbReference type="InterPro" id="IPR011990">
    <property type="entry name" value="TPR-like_helical_dom_sf"/>
</dbReference>
<dbReference type="EMBL" id="BAAASL010000008">
    <property type="protein sequence ID" value="GAA2715448.1"/>
    <property type="molecule type" value="Genomic_DNA"/>
</dbReference>
<reference evidence="10" key="1">
    <citation type="journal article" date="2019" name="Int. J. Syst. Evol. Microbiol.">
        <title>The Global Catalogue of Microorganisms (GCM) 10K type strain sequencing project: providing services to taxonomists for standard genome sequencing and annotation.</title>
        <authorList>
            <consortium name="The Broad Institute Genomics Platform"/>
            <consortium name="The Broad Institute Genome Sequencing Center for Infectious Disease"/>
            <person name="Wu L."/>
            <person name="Ma J."/>
        </authorList>
    </citation>
    <scope>NUCLEOTIDE SEQUENCE [LARGE SCALE GENOMIC DNA]</scope>
    <source>
        <strain evidence="10">JCM 4542</strain>
    </source>
</reference>
<dbReference type="PROSITE" id="PS00108">
    <property type="entry name" value="PROTEIN_KINASE_ST"/>
    <property type="match status" value="1"/>
</dbReference>
<dbReference type="InterPro" id="IPR017441">
    <property type="entry name" value="Protein_kinase_ATP_BS"/>
</dbReference>
<evidence type="ECO:0000259" key="8">
    <source>
        <dbReference type="PROSITE" id="PS50011"/>
    </source>
</evidence>
<keyword evidence="6 7" id="KW-0067">ATP-binding</keyword>
<evidence type="ECO:0000256" key="1">
    <source>
        <dbReference type="ARBA" id="ARBA00012513"/>
    </source>
</evidence>
<evidence type="ECO:0000256" key="5">
    <source>
        <dbReference type="ARBA" id="ARBA00022777"/>
    </source>
</evidence>
<dbReference type="Pfam" id="PF00069">
    <property type="entry name" value="Pkinase"/>
    <property type="match status" value="1"/>
</dbReference>
<organism evidence="9 10">
    <name type="scientific">Streptomyces luteosporeus</name>
    <dbReference type="NCBI Taxonomy" id="173856"/>
    <lineage>
        <taxon>Bacteria</taxon>
        <taxon>Bacillati</taxon>
        <taxon>Actinomycetota</taxon>
        <taxon>Actinomycetes</taxon>
        <taxon>Kitasatosporales</taxon>
        <taxon>Streptomycetaceae</taxon>
        <taxon>Streptomyces</taxon>
    </lineage>
</organism>